<comment type="caution">
    <text evidence="1">The sequence shown here is derived from an EMBL/GenBank/DDBJ whole genome shotgun (WGS) entry which is preliminary data.</text>
</comment>
<proteinExistence type="predicted"/>
<reference evidence="1 2" key="1">
    <citation type="journal article" date="2021" name="Hortic Res">
        <title>High-quality reference genome and annotation aids understanding of berry development for evergreen blueberry (Vaccinium darrowii).</title>
        <authorList>
            <person name="Yu J."/>
            <person name="Hulse-Kemp A.M."/>
            <person name="Babiker E."/>
            <person name="Staton M."/>
        </authorList>
    </citation>
    <scope>NUCLEOTIDE SEQUENCE [LARGE SCALE GENOMIC DNA]</scope>
    <source>
        <strain evidence="2">cv. NJ 8807/NJ 8810</strain>
        <tissue evidence="1">Young leaf</tissue>
    </source>
</reference>
<dbReference type="EMBL" id="CM037160">
    <property type="protein sequence ID" value="KAH7839798.1"/>
    <property type="molecule type" value="Genomic_DNA"/>
</dbReference>
<accession>A0ACB7XG78</accession>
<gene>
    <name evidence="1" type="ORF">Vadar_009032</name>
</gene>
<protein>
    <submittedName>
        <fullName evidence="1">Uncharacterized protein</fullName>
    </submittedName>
</protein>
<name>A0ACB7XG78_9ERIC</name>
<organism evidence="1 2">
    <name type="scientific">Vaccinium darrowii</name>
    <dbReference type="NCBI Taxonomy" id="229202"/>
    <lineage>
        <taxon>Eukaryota</taxon>
        <taxon>Viridiplantae</taxon>
        <taxon>Streptophyta</taxon>
        <taxon>Embryophyta</taxon>
        <taxon>Tracheophyta</taxon>
        <taxon>Spermatophyta</taxon>
        <taxon>Magnoliopsida</taxon>
        <taxon>eudicotyledons</taxon>
        <taxon>Gunneridae</taxon>
        <taxon>Pentapetalae</taxon>
        <taxon>asterids</taxon>
        <taxon>Ericales</taxon>
        <taxon>Ericaceae</taxon>
        <taxon>Vaccinioideae</taxon>
        <taxon>Vaccinieae</taxon>
        <taxon>Vaccinium</taxon>
    </lineage>
</organism>
<evidence type="ECO:0000313" key="1">
    <source>
        <dbReference type="EMBL" id="KAH7839798.1"/>
    </source>
</evidence>
<keyword evidence="2" id="KW-1185">Reference proteome</keyword>
<evidence type="ECO:0000313" key="2">
    <source>
        <dbReference type="Proteomes" id="UP000828048"/>
    </source>
</evidence>
<sequence>MANVAENCTETQLTADEENSAEVPRKELDAGALFVLKSRGKTFSFFPHTPIFRSWLHCGYHLSTAVVGPEILSLPFAMALFGWVGGVVCLTLAGLVTFYSYNLISIVLEHNAQLGNRQLCFRDMACDILGPGWGRFFVDPLQFGLCYGSVIADVLLAGQSLKAIYLLYKADGRMELYQFVIIFGGLMLILAQMPSFHYLRYINLACLIFNVAYSACTTAGSIHIEDSRNAPPKDYRATTTGVDRVFGIFNAISIISTTYGNGIVPEIQATLAPPIKGKMFKGLLLCYAAAILTFFSVAISGYWAFGNKSQGNVLQNFIVNGQPLMPMWFLVMANVLILLHIIPSALTYLQPTNVVLERTFVDPNKGQFSFRNAMPRIIFRSLSIVVATLLAAMLPFFGDLVALLGAFSCIPLDFILPMVFYNVTFKPSKKTIIFWVNTSIAIISTMLSLIGAVALVRQIVLDAKTYRLFSNV</sequence>
<dbReference type="Proteomes" id="UP000828048">
    <property type="component" value="Chromosome 10"/>
</dbReference>